<dbReference type="EMBL" id="JABBWD010000002">
    <property type="protein sequence ID" value="KAG1783459.1"/>
    <property type="molecule type" value="Genomic_DNA"/>
</dbReference>
<evidence type="ECO:0000313" key="2">
    <source>
        <dbReference type="Proteomes" id="UP000714275"/>
    </source>
</evidence>
<name>A0A9P7A6N6_9AGAM</name>
<keyword evidence="2" id="KW-1185">Reference proteome</keyword>
<sequence length="161" mass="17912">MGPKCDGCYVPDTRPFSPADDTPSTNYVSTSQHVPVTLKHFRLLARLGKAPNRCLYHEIENGAEFYFSEEDYLSKQPPATEPKQGEINGARRSAAAIMSYVIPDSDDEAIVEDDDDDAVAVLMTMVENGQNATLRLWQQRVDPRFMTNLNLISEVTSAEPS</sequence>
<organism evidence="1 2">
    <name type="scientific">Suillus placidus</name>
    <dbReference type="NCBI Taxonomy" id="48579"/>
    <lineage>
        <taxon>Eukaryota</taxon>
        <taxon>Fungi</taxon>
        <taxon>Dikarya</taxon>
        <taxon>Basidiomycota</taxon>
        <taxon>Agaricomycotina</taxon>
        <taxon>Agaricomycetes</taxon>
        <taxon>Agaricomycetidae</taxon>
        <taxon>Boletales</taxon>
        <taxon>Suillineae</taxon>
        <taxon>Suillaceae</taxon>
        <taxon>Suillus</taxon>
    </lineage>
</organism>
<reference evidence="1" key="1">
    <citation type="journal article" date="2020" name="New Phytol.">
        <title>Comparative genomics reveals dynamic genome evolution in host specialist ectomycorrhizal fungi.</title>
        <authorList>
            <person name="Lofgren L.A."/>
            <person name="Nguyen N.H."/>
            <person name="Vilgalys R."/>
            <person name="Ruytinx J."/>
            <person name="Liao H.L."/>
            <person name="Branco S."/>
            <person name="Kuo A."/>
            <person name="LaButti K."/>
            <person name="Lipzen A."/>
            <person name="Andreopoulos W."/>
            <person name="Pangilinan J."/>
            <person name="Riley R."/>
            <person name="Hundley H."/>
            <person name="Na H."/>
            <person name="Barry K."/>
            <person name="Grigoriev I.V."/>
            <person name="Stajich J.E."/>
            <person name="Kennedy P.G."/>
        </authorList>
    </citation>
    <scope>NUCLEOTIDE SEQUENCE</scope>
    <source>
        <strain evidence="1">DOB743</strain>
    </source>
</reference>
<dbReference type="AlphaFoldDB" id="A0A9P7A6N6"/>
<accession>A0A9P7A6N6</accession>
<protein>
    <submittedName>
        <fullName evidence="1">Uncharacterized protein</fullName>
    </submittedName>
</protein>
<dbReference type="Proteomes" id="UP000714275">
    <property type="component" value="Unassembled WGS sequence"/>
</dbReference>
<evidence type="ECO:0000313" key="1">
    <source>
        <dbReference type="EMBL" id="KAG1783459.1"/>
    </source>
</evidence>
<dbReference type="OrthoDB" id="270318at2759"/>
<gene>
    <name evidence="1" type="ORF">EV702DRAFT_1191880</name>
</gene>
<proteinExistence type="predicted"/>
<comment type="caution">
    <text evidence="1">The sequence shown here is derived from an EMBL/GenBank/DDBJ whole genome shotgun (WGS) entry which is preliminary data.</text>
</comment>